<dbReference type="InterPro" id="IPR000415">
    <property type="entry name" value="Nitroreductase-like"/>
</dbReference>
<dbReference type="SUPFAM" id="SSF55469">
    <property type="entry name" value="FMN-dependent nitroreductase-like"/>
    <property type="match status" value="1"/>
</dbReference>
<gene>
    <name evidence="2" type="ordered locus">TREPR_3212</name>
</gene>
<feature type="domain" description="Nitroreductase" evidence="1">
    <location>
        <begin position="4"/>
        <end position="57"/>
    </location>
</feature>
<dbReference type="eggNOG" id="COG0778">
    <property type="taxonomic scope" value="Bacteria"/>
</dbReference>
<organism evidence="2 3">
    <name type="scientific">Treponema primitia (strain ATCC BAA-887 / DSM 12427 / ZAS-2)</name>
    <dbReference type="NCBI Taxonomy" id="545694"/>
    <lineage>
        <taxon>Bacteria</taxon>
        <taxon>Pseudomonadati</taxon>
        <taxon>Spirochaetota</taxon>
        <taxon>Spirochaetia</taxon>
        <taxon>Spirochaetales</taxon>
        <taxon>Treponemataceae</taxon>
        <taxon>Treponema</taxon>
    </lineage>
</organism>
<dbReference type="HOGENOM" id="CLU_070764_7_3_12"/>
<dbReference type="EMBL" id="CP001843">
    <property type="protein sequence ID" value="AEF86877.1"/>
    <property type="molecule type" value="Genomic_DNA"/>
</dbReference>
<evidence type="ECO:0000259" key="1">
    <source>
        <dbReference type="Pfam" id="PF00881"/>
    </source>
</evidence>
<name>F5YL01_TREPZ</name>
<dbReference type="RefSeq" id="WP_015707054.1">
    <property type="nucleotide sequence ID" value="NC_015578.1"/>
</dbReference>
<dbReference type="Proteomes" id="UP000009223">
    <property type="component" value="Chromosome"/>
</dbReference>
<reference evidence="3" key="1">
    <citation type="submission" date="2009-12" db="EMBL/GenBank/DDBJ databases">
        <title>Complete sequence of Treponema primitia strain ZAS-2.</title>
        <authorList>
            <person name="Tetu S.G."/>
            <person name="Matson E."/>
            <person name="Ren Q."/>
            <person name="Seshadri R."/>
            <person name="Elbourne L."/>
            <person name="Hassan K.A."/>
            <person name="Durkin A."/>
            <person name="Radune D."/>
            <person name="Mohamoud Y."/>
            <person name="Shay R."/>
            <person name="Jin S."/>
            <person name="Zhang X."/>
            <person name="Lucey K."/>
            <person name="Ballor N.R."/>
            <person name="Ottesen E."/>
            <person name="Rosenthal R."/>
            <person name="Allen A."/>
            <person name="Leadbetter J.R."/>
            <person name="Paulsen I.T."/>
        </authorList>
    </citation>
    <scope>NUCLEOTIDE SEQUENCE [LARGE SCALE GENOMIC DNA]</scope>
    <source>
        <strain evidence="3">ATCC BAA-887 / DSM 12427 / ZAS-2</strain>
    </source>
</reference>
<dbReference type="PANTHER" id="PTHR23026">
    <property type="entry name" value="NADPH NITROREDUCTASE"/>
    <property type="match status" value="1"/>
</dbReference>
<protein>
    <submittedName>
        <fullName evidence="2">NADPH-flavin oxidoreductase</fullName>
    </submittedName>
</protein>
<keyword evidence="3" id="KW-1185">Reference proteome</keyword>
<dbReference type="Pfam" id="PF00881">
    <property type="entry name" value="Nitroreductase"/>
    <property type="match status" value="1"/>
</dbReference>
<dbReference type="InterPro" id="IPR050627">
    <property type="entry name" value="Nitroreductase/BluB"/>
</dbReference>
<proteinExistence type="predicted"/>
<sequence length="174" mass="19432">MSSIFQRRSVRSFLPKPVEDDKIERILRAGMEAPSAHNRRPWEFIVITGEADRQAIAGMSPYAKMAASAAAIIGVCVNLDLGGVENPEDTWWVQDLSAVTENILLQIVEEGLGGVWLGWYPDKDRVRAFADRFKFPPTVLPFSVIPLGYPAKKADGADRFDPRRVHYGVYGTQK</sequence>
<reference evidence="2 3" key="2">
    <citation type="journal article" date="2011" name="ISME J.">
        <title>RNA-seq reveals cooperative metabolic interactions between two termite-gut spirochete species in co-culture.</title>
        <authorList>
            <person name="Rosenthal A.Z."/>
            <person name="Matson E.G."/>
            <person name="Eldar A."/>
            <person name="Leadbetter J.R."/>
        </authorList>
    </citation>
    <scope>NUCLEOTIDE SEQUENCE [LARGE SCALE GENOMIC DNA]</scope>
    <source>
        <strain evidence="3">ATCC BAA-887 / DSM 12427 / ZAS-2</strain>
    </source>
</reference>
<dbReference type="KEGG" id="tpi:TREPR_3212"/>
<evidence type="ECO:0000313" key="2">
    <source>
        <dbReference type="EMBL" id="AEF86877.1"/>
    </source>
</evidence>
<dbReference type="AlphaFoldDB" id="F5YL01"/>
<evidence type="ECO:0000313" key="3">
    <source>
        <dbReference type="Proteomes" id="UP000009223"/>
    </source>
</evidence>
<dbReference type="STRING" id="545694.TREPR_3212"/>
<dbReference type="InterPro" id="IPR029479">
    <property type="entry name" value="Nitroreductase"/>
</dbReference>
<dbReference type="PANTHER" id="PTHR23026:SF123">
    <property type="entry name" value="NAD(P)H NITROREDUCTASE RV3131-RELATED"/>
    <property type="match status" value="1"/>
</dbReference>
<dbReference type="OrthoDB" id="9812105at2"/>
<accession>F5YL01</accession>
<dbReference type="GO" id="GO:0016491">
    <property type="term" value="F:oxidoreductase activity"/>
    <property type="evidence" value="ECO:0007669"/>
    <property type="project" value="InterPro"/>
</dbReference>
<dbReference type="Gene3D" id="3.40.109.10">
    <property type="entry name" value="NADH Oxidase"/>
    <property type="match status" value="1"/>
</dbReference>